<evidence type="ECO:0000313" key="3">
    <source>
        <dbReference type="EMBL" id="RZT99870.1"/>
    </source>
</evidence>
<dbReference type="EMBL" id="SHKO01000001">
    <property type="protein sequence ID" value="RZT99870.1"/>
    <property type="molecule type" value="Genomic_DNA"/>
</dbReference>
<organism evidence="3 4">
    <name type="scientific">Advenella incenata</name>
    <dbReference type="NCBI Taxonomy" id="267800"/>
    <lineage>
        <taxon>Bacteria</taxon>
        <taxon>Pseudomonadati</taxon>
        <taxon>Pseudomonadota</taxon>
        <taxon>Betaproteobacteria</taxon>
        <taxon>Burkholderiales</taxon>
        <taxon>Alcaligenaceae</taxon>
    </lineage>
</organism>
<dbReference type="Proteomes" id="UP000293398">
    <property type="component" value="Unassembled WGS sequence"/>
</dbReference>
<dbReference type="PANTHER" id="PTHR37549:SF1">
    <property type="entry name" value="LIPOPROTEIN LPRI"/>
    <property type="match status" value="1"/>
</dbReference>
<feature type="chain" id="PRO_5021027425" description="Lysozyme inhibitor LprI-like N-terminal domain-containing protein" evidence="1">
    <location>
        <begin position="23"/>
        <end position="219"/>
    </location>
</feature>
<evidence type="ECO:0000259" key="2">
    <source>
        <dbReference type="Pfam" id="PF07007"/>
    </source>
</evidence>
<proteinExistence type="predicted"/>
<evidence type="ECO:0000313" key="4">
    <source>
        <dbReference type="Proteomes" id="UP000293398"/>
    </source>
</evidence>
<dbReference type="AlphaFoldDB" id="A0A4Q7VTF7"/>
<dbReference type="GO" id="GO:0005576">
    <property type="term" value="C:extracellular region"/>
    <property type="evidence" value="ECO:0007669"/>
    <property type="project" value="TreeGrafter"/>
</dbReference>
<name>A0A4Q7VTF7_9BURK</name>
<gene>
    <name evidence="3" type="ORF">EV681_1665</name>
</gene>
<protein>
    <recommendedName>
        <fullName evidence="2">Lysozyme inhibitor LprI-like N-terminal domain-containing protein</fullName>
    </recommendedName>
</protein>
<dbReference type="Pfam" id="PF07007">
    <property type="entry name" value="LprI"/>
    <property type="match status" value="1"/>
</dbReference>
<feature type="signal peptide" evidence="1">
    <location>
        <begin position="1"/>
        <end position="22"/>
    </location>
</feature>
<accession>A0A4Q7VTF7</accession>
<sequence length="219" mass="23689">MNDQLKYGLGICLLLVPCLASAQEAPSFDCAKAKTQVEKVLCSGGNSGMGWIDQTMANLYKAIRKVPDTNLAALESSQRAWLAKRNQCKGSDEKVMNCLVDSYRARYIELSSSYDKQQYTGQFSNNKGVLDSVLFPDGNLSVNISTDVGAPSYDSCSVTFLAPLAGTAVHHVFTEEETGTTDQCIVDLNVSGSQFSVKPKSCQSFCGNAASFDGIYKKK</sequence>
<keyword evidence="4" id="KW-1185">Reference proteome</keyword>
<dbReference type="InterPro" id="IPR052755">
    <property type="entry name" value="Lysozyme_Inhibitor_LprI"/>
</dbReference>
<dbReference type="PANTHER" id="PTHR37549">
    <property type="entry name" value="LIPOPROTEIN LPRI"/>
    <property type="match status" value="1"/>
</dbReference>
<comment type="caution">
    <text evidence="3">The sequence shown here is derived from an EMBL/GenBank/DDBJ whole genome shotgun (WGS) entry which is preliminary data.</text>
</comment>
<reference evidence="3 4" key="1">
    <citation type="submission" date="2019-02" db="EMBL/GenBank/DDBJ databases">
        <title>Genomic Encyclopedia of Type Strains, Phase IV (KMG-IV): sequencing the most valuable type-strain genomes for metagenomic binning, comparative biology and taxonomic classification.</title>
        <authorList>
            <person name="Goeker M."/>
        </authorList>
    </citation>
    <scope>NUCLEOTIDE SEQUENCE [LARGE SCALE GENOMIC DNA]</scope>
    <source>
        <strain evidence="3 4">DSM 23814</strain>
    </source>
</reference>
<dbReference type="OrthoDB" id="6027915at2"/>
<feature type="domain" description="Lysozyme inhibitor LprI-like N-terminal" evidence="2">
    <location>
        <begin position="35"/>
        <end position="110"/>
    </location>
</feature>
<evidence type="ECO:0000256" key="1">
    <source>
        <dbReference type="SAM" id="SignalP"/>
    </source>
</evidence>
<dbReference type="InterPro" id="IPR009739">
    <property type="entry name" value="LprI-like_N"/>
</dbReference>
<keyword evidence="1" id="KW-0732">Signal</keyword>
<dbReference type="Gene3D" id="1.20.1270.180">
    <property type="match status" value="1"/>
</dbReference>
<dbReference type="RefSeq" id="WP_128396866.1">
    <property type="nucleotide sequence ID" value="NZ_SHKO01000001.1"/>
</dbReference>